<dbReference type="AlphaFoldDB" id="A0A1L8QUP1"/>
<dbReference type="GO" id="GO:0010181">
    <property type="term" value="F:FMN binding"/>
    <property type="evidence" value="ECO:0007669"/>
    <property type="project" value="InterPro"/>
</dbReference>
<comment type="caution">
    <text evidence="6">The sequence shown here is derived from an EMBL/GenBank/DDBJ whole genome shotgun (WGS) entry which is preliminary data.</text>
</comment>
<comment type="cofactor">
    <cofactor evidence="1">
        <name>FMN</name>
        <dbReference type="ChEBI" id="CHEBI:58210"/>
    </cofactor>
</comment>
<proteinExistence type="inferred from homology"/>
<dbReference type="InterPro" id="IPR012349">
    <property type="entry name" value="Split_barrel_FMN-bd"/>
</dbReference>
<keyword evidence="7" id="KW-1185">Reference proteome</keyword>
<evidence type="ECO:0000256" key="2">
    <source>
        <dbReference type="ARBA" id="ARBA00022630"/>
    </source>
</evidence>
<evidence type="ECO:0000313" key="7">
    <source>
        <dbReference type="Proteomes" id="UP000182149"/>
    </source>
</evidence>
<organism evidence="6 7">
    <name type="scientific">Enterococcus aquimarinus</name>
    <dbReference type="NCBI Taxonomy" id="328396"/>
    <lineage>
        <taxon>Bacteria</taxon>
        <taxon>Bacillati</taxon>
        <taxon>Bacillota</taxon>
        <taxon>Bacilli</taxon>
        <taxon>Lactobacillales</taxon>
        <taxon>Enterococcaceae</taxon>
        <taxon>Enterococcus</taxon>
    </lineage>
</organism>
<dbReference type="Pfam" id="PF01613">
    <property type="entry name" value="Flavin_Reduct"/>
    <property type="match status" value="1"/>
</dbReference>
<protein>
    <submittedName>
        <fullName evidence="6">Flavin reductase</fullName>
    </submittedName>
</protein>
<dbReference type="EMBL" id="JXKD01000004">
    <property type="protein sequence ID" value="OJG11218.1"/>
    <property type="molecule type" value="Genomic_DNA"/>
</dbReference>
<evidence type="ECO:0000256" key="3">
    <source>
        <dbReference type="ARBA" id="ARBA00022643"/>
    </source>
</evidence>
<comment type="similarity">
    <text evidence="4">Belongs to the flavoredoxin family.</text>
</comment>
<dbReference type="Gene3D" id="2.30.110.10">
    <property type="entry name" value="Electron Transport, Fmn-binding Protein, Chain A"/>
    <property type="match status" value="1"/>
</dbReference>
<dbReference type="PANTHER" id="PTHR33798">
    <property type="entry name" value="FLAVOPROTEIN OXYGENASE"/>
    <property type="match status" value="1"/>
</dbReference>
<dbReference type="GO" id="GO:0016646">
    <property type="term" value="F:oxidoreductase activity, acting on the CH-NH group of donors, NAD or NADP as acceptor"/>
    <property type="evidence" value="ECO:0007669"/>
    <property type="project" value="UniProtKB-ARBA"/>
</dbReference>
<evidence type="ECO:0000259" key="5">
    <source>
        <dbReference type="SMART" id="SM00903"/>
    </source>
</evidence>
<reference evidence="6 7" key="1">
    <citation type="submission" date="2014-12" db="EMBL/GenBank/DDBJ databases">
        <title>Draft genome sequences of 29 type strains of Enterococci.</title>
        <authorList>
            <person name="Zhong Z."/>
            <person name="Sun Z."/>
            <person name="Liu W."/>
            <person name="Zhang W."/>
            <person name="Zhang H."/>
        </authorList>
    </citation>
    <scope>NUCLEOTIDE SEQUENCE [LARGE SCALE GENOMIC DNA]</scope>
    <source>
        <strain evidence="6 7">DSM 17690</strain>
    </source>
</reference>
<accession>A0A1L8QUP1</accession>
<dbReference type="InterPro" id="IPR002563">
    <property type="entry name" value="Flavin_Rdtase-like_dom"/>
</dbReference>
<evidence type="ECO:0000256" key="4">
    <source>
        <dbReference type="ARBA" id="ARBA00038054"/>
    </source>
</evidence>
<dbReference type="SUPFAM" id="SSF50475">
    <property type="entry name" value="FMN-binding split barrel"/>
    <property type="match status" value="1"/>
</dbReference>
<feature type="domain" description="Flavin reductase like" evidence="5">
    <location>
        <begin position="20"/>
        <end position="176"/>
    </location>
</feature>
<dbReference type="SMART" id="SM00903">
    <property type="entry name" value="Flavin_Reduct"/>
    <property type="match status" value="1"/>
</dbReference>
<dbReference type="STRING" id="328396.RU93_GL001705"/>
<keyword evidence="2" id="KW-0285">Flavoprotein</keyword>
<dbReference type="OrthoDB" id="9794638at2"/>
<dbReference type="PANTHER" id="PTHR33798:SF5">
    <property type="entry name" value="FLAVIN REDUCTASE LIKE DOMAIN-CONTAINING PROTEIN"/>
    <property type="match status" value="1"/>
</dbReference>
<evidence type="ECO:0000313" key="6">
    <source>
        <dbReference type="EMBL" id="OJG11218.1"/>
    </source>
</evidence>
<dbReference type="RefSeq" id="WP_071874420.1">
    <property type="nucleotide sequence ID" value="NZ_JBHSHF010000020.1"/>
</dbReference>
<dbReference type="Proteomes" id="UP000182149">
    <property type="component" value="Unassembled WGS sequence"/>
</dbReference>
<keyword evidence="3" id="KW-0288">FMN</keyword>
<name>A0A1L8QUP1_9ENTE</name>
<evidence type="ECO:0000256" key="1">
    <source>
        <dbReference type="ARBA" id="ARBA00001917"/>
    </source>
</evidence>
<gene>
    <name evidence="6" type="ORF">RU93_GL001705</name>
</gene>
<sequence>MKEIVPATLTQQENYKLLIGSIIPRPVALVTTQSAQGIVNVAPFSFFNIVSSNPPVVSLSVQRKNGIEKDTARNLREQGEGVIHILDEENVFEANETAANLAPEESELSVAKLTLVPSSKVLTPGLQEAKVRFEVSVLERIDIKKEETVTADFFLLQIENYVIAEEVYEDGKINPHKLAPVSRLAGQDYSKLGEIFSLARPK</sequence>